<keyword evidence="10 17" id="KW-1133">Transmembrane helix</keyword>
<organism evidence="20 21">
    <name type="scientific">Fictibacillus iocasae</name>
    <dbReference type="NCBI Taxonomy" id="2715437"/>
    <lineage>
        <taxon>Bacteria</taxon>
        <taxon>Bacillati</taxon>
        <taxon>Bacillota</taxon>
        <taxon>Bacilli</taxon>
        <taxon>Bacillales</taxon>
        <taxon>Fictibacillaceae</taxon>
        <taxon>Fictibacillus</taxon>
    </lineage>
</organism>
<name>A0ABW2NW54_9BACL</name>
<dbReference type="Gene3D" id="1.10.3810.10">
    <property type="entry name" value="Biosynthetic peptidoglycan transglycosylase-like"/>
    <property type="match status" value="1"/>
</dbReference>
<feature type="compositionally biased region" description="Basic residues" evidence="16">
    <location>
        <begin position="748"/>
        <end position="771"/>
    </location>
</feature>
<keyword evidence="12" id="KW-0511">Multifunctional enzyme</keyword>
<evidence type="ECO:0000256" key="3">
    <source>
        <dbReference type="ARBA" id="ARBA00022670"/>
    </source>
</evidence>
<evidence type="ECO:0000256" key="16">
    <source>
        <dbReference type="SAM" id="MobiDB-lite"/>
    </source>
</evidence>
<keyword evidence="1" id="KW-1003">Cell membrane</keyword>
<proteinExistence type="predicted"/>
<evidence type="ECO:0000256" key="10">
    <source>
        <dbReference type="ARBA" id="ARBA00022989"/>
    </source>
</evidence>
<comment type="catalytic activity">
    <reaction evidence="15">
        <text>[GlcNAc-(1-&gt;4)-Mur2Ac(oyl-L-Ala-gamma-D-Glu-L-Lys-D-Ala-D-Ala)](n)-di-trans,octa-cis-undecaprenyl diphosphate + beta-D-GlcNAc-(1-&gt;4)-Mur2Ac(oyl-L-Ala-gamma-D-Glu-L-Lys-D-Ala-D-Ala)-di-trans,octa-cis-undecaprenyl diphosphate = [GlcNAc-(1-&gt;4)-Mur2Ac(oyl-L-Ala-gamma-D-Glu-L-Lys-D-Ala-D-Ala)](n+1)-di-trans,octa-cis-undecaprenyl diphosphate + di-trans,octa-cis-undecaprenyl diphosphate + H(+)</text>
        <dbReference type="Rhea" id="RHEA:23708"/>
        <dbReference type="Rhea" id="RHEA-COMP:9602"/>
        <dbReference type="Rhea" id="RHEA-COMP:9603"/>
        <dbReference type="ChEBI" id="CHEBI:15378"/>
        <dbReference type="ChEBI" id="CHEBI:58405"/>
        <dbReference type="ChEBI" id="CHEBI:60033"/>
        <dbReference type="ChEBI" id="CHEBI:78435"/>
        <dbReference type="EC" id="2.4.99.28"/>
    </reaction>
</comment>
<dbReference type="Proteomes" id="UP001596549">
    <property type="component" value="Unassembled WGS sequence"/>
</dbReference>
<keyword evidence="13" id="KW-0961">Cell wall biogenesis/degradation</keyword>
<feature type="compositionally biased region" description="Polar residues" evidence="16">
    <location>
        <begin position="706"/>
        <end position="728"/>
    </location>
</feature>
<evidence type="ECO:0000256" key="5">
    <source>
        <dbReference type="ARBA" id="ARBA00022679"/>
    </source>
</evidence>
<evidence type="ECO:0000256" key="17">
    <source>
        <dbReference type="SAM" id="Phobius"/>
    </source>
</evidence>
<keyword evidence="4 20" id="KW-0328">Glycosyltransferase</keyword>
<keyword evidence="3" id="KW-0645">Protease</keyword>
<dbReference type="RefSeq" id="WP_379750408.1">
    <property type="nucleotide sequence ID" value="NZ_JBHTCP010000048.1"/>
</dbReference>
<evidence type="ECO:0000259" key="19">
    <source>
        <dbReference type="Pfam" id="PF00912"/>
    </source>
</evidence>
<feature type="domain" description="Penicillin-binding protein transpeptidase" evidence="18">
    <location>
        <begin position="331"/>
        <end position="603"/>
    </location>
</feature>
<dbReference type="InterPro" id="IPR001264">
    <property type="entry name" value="Glyco_trans_51"/>
</dbReference>
<dbReference type="Gene3D" id="3.40.710.10">
    <property type="entry name" value="DD-peptidase/beta-lactamase superfamily"/>
    <property type="match status" value="1"/>
</dbReference>
<dbReference type="GO" id="GO:0016757">
    <property type="term" value="F:glycosyltransferase activity"/>
    <property type="evidence" value="ECO:0007669"/>
    <property type="project" value="UniProtKB-KW"/>
</dbReference>
<feature type="transmembrane region" description="Helical" evidence="17">
    <location>
        <begin position="12"/>
        <end position="38"/>
    </location>
</feature>
<dbReference type="Pfam" id="PF00912">
    <property type="entry name" value="Transgly"/>
    <property type="match status" value="1"/>
</dbReference>
<dbReference type="EC" id="2.4.-.-" evidence="20"/>
<keyword evidence="2" id="KW-0121">Carboxypeptidase</keyword>
<feature type="region of interest" description="Disordered" evidence="16">
    <location>
        <begin position="706"/>
        <end position="771"/>
    </location>
</feature>
<gene>
    <name evidence="20" type="ORF">ACFQPF_14385</name>
</gene>
<keyword evidence="21" id="KW-1185">Reference proteome</keyword>
<dbReference type="PANTHER" id="PTHR32282:SF32">
    <property type="entry name" value="PENICILLIN-BINDING PROTEIN 2A"/>
    <property type="match status" value="1"/>
</dbReference>
<evidence type="ECO:0000256" key="1">
    <source>
        <dbReference type="ARBA" id="ARBA00022475"/>
    </source>
</evidence>
<feature type="domain" description="Glycosyl transferase family 51" evidence="19">
    <location>
        <begin position="64"/>
        <end position="238"/>
    </location>
</feature>
<keyword evidence="5 20" id="KW-0808">Transferase</keyword>
<evidence type="ECO:0000313" key="21">
    <source>
        <dbReference type="Proteomes" id="UP001596549"/>
    </source>
</evidence>
<dbReference type="SUPFAM" id="SSF53955">
    <property type="entry name" value="Lysozyme-like"/>
    <property type="match status" value="1"/>
</dbReference>
<dbReference type="InterPro" id="IPR036950">
    <property type="entry name" value="PBP_transglycosylase"/>
</dbReference>
<dbReference type="SUPFAM" id="SSF56601">
    <property type="entry name" value="beta-lactamase/transpeptidase-like"/>
    <property type="match status" value="1"/>
</dbReference>
<evidence type="ECO:0000256" key="7">
    <source>
        <dbReference type="ARBA" id="ARBA00022801"/>
    </source>
</evidence>
<keyword evidence="9" id="KW-0573">Peptidoglycan synthesis</keyword>
<keyword evidence="8" id="KW-0133">Cell shape</keyword>
<dbReference type="InterPro" id="IPR012338">
    <property type="entry name" value="Beta-lactam/transpept-like"/>
</dbReference>
<evidence type="ECO:0000256" key="2">
    <source>
        <dbReference type="ARBA" id="ARBA00022645"/>
    </source>
</evidence>
<evidence type="ECO:0000259" key="18">
    <source>
        <dbReference type="Pfam" id="PF00905"/>
    </source>
</evidence>
<evidence type="ECO:0000256" key="12">
    <source>
        <dbReference type="ARBA" id="ARBA00023268"/>
    </source>
</evidence>
<dbReference type="InterPro" id="IPR001460">
    <property type="entry name" value="PCN-bd_Tpept"/>
</dbReference>
<dbReference type="PANTHER" id="PTHR32282">
    <property type="entry name" value="BINDING PROTEIN TRANSPEPTIDASE, PUTATIVE-RELATED"/>
    <property type="match status" value="1"/>
</dbReference>
<evidence type="ECO:0000256" key="14">
    <source>
        <dbReference type="ARBA" id="ARBA00034000"/>
    </source>
</evidence>
<evidence type="ECO:0000256" key="15">
    <source>
        <dbReference type="ARBA" id="ARBA00049902"/>
    </source>
</evidence>
<keyword evidence="7" id="KW-0378">Hydrolase</keyword>
<dbReference type="Pfam" id="PF00905">
    <property type="entry name" value="Transpeptidase"/>
    <property type="match status" value="1"/>
</dbReference>
<sequence>MVSMQRKKVGTAMVKGWLIAAGVFTATLIAGFFIYLFILMAGDYVIDEKDLVLNSATVLTDHQGKVITKIYSENREIVSIDKIPEHVQTAFVAVEDSRFYNHHGLDIRAIGRAIYKDILAGSKVEGGSTITQQLAKNVFLSHEKSWLRKTKEAVIAINLERKYTKDKILEMYLNQIYFGHGAYGIQSAAKTYFNKKAEDLTVAEGALLAGLPKAPSHYSPIKHPDASKQRRDLVIDLMEKHDFLSPAEAVRAKGREVALNVVQEKSNPAYSTYIDMVLDEAKKKYHLSREEMRQGGYRIVVPMDVAAQQIVYSSFQDNTYFTGTGEAGPEGAMVLINGKTGAIIAAQGGRGHVTEGLNRVHVKQQPGSAFKPVAVYAPALEEKQAKPYSLLRDEELDFNGYAPKNYNGKYKGQMSMVEAITESANIPAVWLLNEMGLKKSKEYLDKQGMPIEDEGLGVALGGLDDGVTPLQMASAYRAFYFGGKTIDTHVISKIYDANGELVGKAKSKEKKVWSKQTAWYMTRMLQEVVKRGTGSDGAEQMEMAGKTGTTNFEKVERGNTDAWFAGFTPEIVGSVWIGYDRTTEEQYLNSGSAKAVLLFKNVMNQLPSQQGLKFKKPDGVKDLEPPIEMPIINSLKAELSVGDYGMPAIKLSWSPSADKRLLYKIYAVNDGKAEHIDSVVGTGEYRVSGKFLFSLPDFYIAPYNPQTKQEGQPSNKVSVSFFPSLSQNGDKKTPAAVPANGVRDGKGKGKGKPAKNKGKGTGKGKGKGKSR</sequence>
<evidence type="ECO:0000256" key="4">
    <source>
        <dbReference type="ARBA" id="ARBA00022676"/>
    </source>
</evidence>
<accession>A0ABW2NW54</accession>
<keyword evidence="11 17" id="KW-0472">Membrane</keyword>
<comment type="caution">
    <text evidence="20">The sequence shown here is derived from an EMBL/GenBank/DDBJ whole genome shotgun (WGS) entry which is preliminary data.</text>
</comment>
<dbReference type="InterPro" id="IPR050396">
    <property type="entry name" value="Glycosyltr_51/Transpeptidase"/>
</dbReference>
<evidence type="ECO:0000256" key="11">
    <source>
        <dbReference type="ARBA" id="ARBA00023136"/>
    </source>
</evidence>
<comment type="catalytic activity">
    <reaction evidence="14">
        <text>Preferential cleavage: (Ac)2-L-Lys-D-Ala-|-D-Ala. Also transpeptidation of peptidyl-alanyl moieties that are N-acyl substituents of D-alanine.</text>
        <dbReference type="EC" id="3.4.16.4"/>
    </reaction>
</comment>
<evidence type="ECO:0000256" key="13">
    <source>
        <dbReference type="ARBA" id="ARBA00023316"/>
    </source>
</evidence>
<protein>
    <submittedName>
        <fullName evidence="20">Transglycosylase domain-containing protein</fullName>
        <ecNumber evidence="20">2.4.-.-</ecNumber>
    </submittedName>
</protein>
<evidence type="ECO:0000256" key="6">
    <source>
        <dbReference type="ARBA" id="ARBA00022692"/>
    </source>
</evidence>
<evidence type="ECO:0000256" key="8">
    <source>
        <dbReference type="ARBA" id="ARBA00022960"/>
    </source>
</evidence>
<dbReference type="NCBIfam" id="TIGR02074">
    <property type="entry name" value="PBP_1a_fam"/>
    <property type="match status" value="1"/>
</dbReference>
<dbReference type="InterPro" id="IPR023346">
    <property type="entry name" value="Lysozyme-like_dom_sf"/>
</dbReference>
<evidence type="ECO:0000256" key="9">
    <source>
        <dbReference type="ARBA" id="ARBA00022984"/>
    </source>
</evidence>
<evidence type="ECO:0000313" key="20">
    <source>
        <dbReference type="EMBL" id="MFC7372841.1"/>
    </source>
</evidence>
<dbReference type="EMBL" id="JBHTCP010000048">
    <property type="protein sequence ID" value="MFC7372841.1"/>
    <property type="molecule type" value="Genomic_DNA"/>
</dbReference>
<keyword evidence="6 17" id="KW-0812">Transmembrane</keyword>
<reference evidence="21" key="1">
    <citation type="journal article" date="2019" name="Int. J. Syst. Evol. Microbiol.">
        <title>The Global Catalogue of Microorganisms (GCM) 10K type strain sequencing project: providing services to taxonomists for standard genome sequencing and annotation.</title>
        <authorList>
            <consortium name="The Broad Institute Genomics Platform"/>
            <consortium name="The Broad Institute Genome Sequencing Center for Infectious Disease"/>
            <person name="Wu L."/>
            <person name="Ma J."/>
        </authorList>
    </citation>
    <scope>NUCLEOTIDE SEQUENCE [LARGE SCALE GENOMIC DNA]</scope>
    <source>
        <strain evidence="21">NBRC 106396</strain>
    </source>
</reference>